<dbReference type="AlphaFoldDB" id="A0A7E4V1X8"/>
<dbReference type="Proteomes" id="UP000492821">
    <property type="component" value="Unassembled WGS sequence"/>
</dbReference>
<proteinExistence type="inferred from homology"/>
<dbReference type="InterPro" id="IPR011989">
    <property type="entry name" value="ARM-like"/>
</dbReference>
<dbReference type="Gene3D" id="1.25.10.10">
    <property type="entry name" value="Leucine-rich Repeat Variant"/>
    <property type="match status" value="1"/>
</dbReference>
<sequence>MLKLQMPLFGKSHRSPPDIVRNLRDALATLDKAEKGDKKADKSVEEVNRWLQAVKGIIYGQDNQEPNVEQVAQLAQEVYSANILPTLVTNLHKLDFESKKDVALIFNNLLRRQIGTRSPTVEYLCARPEIIIQLAKGYEVQEIAITCGAMLKECIRHEHLAKILLLHPMFFDFFVYVEAGTFETASDAFATFKDLITKHKQMCAEFLERNYDVFFENYQNLLKSENYVVRRQSLKLLGELLLDRHNFNVMTKYISNADNLKMMMEMLKDRSRNIQFEAFHVFKVFVANPNKPRPIADILLRNKDRLVEFLSNFHTERTEDEQFNDEKAYLIKQIQEMKPPNQPQPN</sequence>
<reference evidence="2" key="1">
    <citation type="journal article" date="2013" name="Genetics">
        <title>The draft genome and transcriptome of Panagrellus redivivus are shaped by the harsh demands of a free-living lifestyle.</title>
        <authorList>
            <person name="Srinivasan J."/>
            <person name="Dillman A.R."/>
            <person name="Macchietto M.G."/>
            <person name="Heikkinen L."/>
            <person name="Lakso M."/>
            <person name="Fracchia K.M."/>
            <person name="Antoshechkin I."/>
            <person name="Mortazavi A."/>
            <person name="Wong G."/>
            <person name="Sternberg P.W."/>
        </authorList>
    </citation>
    <scope>NUCLEOTIDE SEQUENCE [LARGE SCALE GENOMIC DNA]</scope>
    <source>
        <strain evidence="2">MT8872</strain>
    </source>
</reference>
<accession>A0A7E4V1X8</accession>
<evidence type="ECO:0000313" key="2">
    <source>
        <dbReference type="Proteomes" id="UP000492821"/>
    </source>
</evidence>
<dbReference type="WBParaSite" id="Pan_g1547.t1">
    <property type="protein sequence ID" value="Pan_g1547.t1"/>
    <property type="gene ID" value="Pan_g1547"/>
</dbReference>
<protein>
    <submittedName>
        <fullName evidence="3">Calcium-binding protein 39-like</fullName>
    </submittedName>
</protein>
<reference evidence="3" key="2">
    <citation type="submission" date="2020-10" db="UniProtKB">
        <authorList>
            <consortium name="WormBaseParasite"/>
        </authorList>
    </citation>
    <scope>IDENTIFICATION</scope>
</reference>
<dbReference type="InterPro" id="IPR016024">
    <property type="entry name" value="ARM-type_fold"/>
</dbReference>
<dbReference type="InterPro" id="IPR013878">
    <property type="entry name" value="Mo25"/>
</dbReference>
<name>A0A7E4V1X8_PANRE</name>
<dbReference type="SUPFAM" id="SSF48371">
    <property type="entry name" value="ARM repeat"/>
    <property type="match status" value="1"/>
</dbReference>
<dbReference type="GO" id="GO:0043539">
    <property type="term" value="F:protein serine/threonine kinase activator activity"/>
    <property type="evidence" value="ECO:0007669"/>
    <property type="project" value="TreeGrafter"/>
</dbReference>
<organism evidence="2 3">
    <name type="scientific">Panagrellus redivivus</name>
    <name type="common">Microworm</name>
    <dbReference type="NCBI Taxonomy" id="6233"/>
    <lineage>
        <taxon>Eukaryota</taxon>
        <taxon>Metazoa</taxon>
        <taxon>Ecdysozoa</taxon>
        <taxon>Nematoda</taxon>
        <taxon>Chromadorea</taxon>
        <taxon>Rhabditida</taxon>
        <taxon>Tylenchina</taxon>
        <taxon>Panagrolaimomorpha</taxon>
        <taxon>Panagrolaimoidea</taxon>
        <taxon>Panagrolaimidae</taxon>
        <taxon>Panagrellus</taxon>
    </lineage>
</organism>
<evidence type="ECO:0000313" key="3">
    <source>
        <dbReference type="WBParaSite" id="Pan_g1547.t1"/>
    </source>
</evidence>
<dbReference type="PANTHER" id="PTHR10182">
    <property type="entry name" value="CALCIUM-BINDING PROTEIN 39-RELATED"/>
    <property type="match status" value="1"/>
</dbReference>
<comment type="similarity">
    <text evidence="1">Belongs to the Mo25 family.</text>
</comment>
<evidence type="ECO:0000256" key="1">
    <source>
        <dbReference type="ARBA" id="ARBA00011012"/>
    </source>
</evidence>
<dbReference type="GO" id="GO:0035556">
    <property type="term" value="P:intracellular signal transduction"/>
    <property type="evidence" value="ECO:0007669"/>
    <property type="project" value="TreeGrafter"/>
</dbReference>
<dbReference type="PANTHER" id="PTHR10182:SF3">
    <property type="entry name" value="PROTEIN MO25"/>
    <property type="match status" value="1"/>
</dbReference>
<keyword evidence="2" id="KW-1185">Reference proteome</keyword>
<dbReference type="Pfam" id="PF08569">
    <property type="entry name" value="Mo25"/>
    <property type="match status" value="1"/>
</dbReference>
<dbReference type="FunFam" id="1.25.10.10:FF:000025">
    <property type="entry name" value="Calcium-binding protein 39"/>
    <property type="match status" value="1"/>
</dbReference>